<comment type="caution">
    <text evidence="3">The sequence shown here is derived from an EMBL/GenBank/DDBJ whole genome shotgun (WGS) entry which is preliminary data.</text>
</comment>
<evidence type="ECO:0000256" key="1">
    <source>
        <dbReference type="SAM" id="MobiDB-lite"/>
    </source>
</evidence>
<evidence type="ECO:0000313" key="3">
    <source>
        <dbReference type="EMBL" id="MBA2778034.1"/>
    </source>
</evidence>
<feature type="signal peptide" evidence="2">
    <location>
        <begin position="1"/>
        <end position="23"/>
    </location>
</feature>
<sequence>MRYIGIGALALLLLSPASGWALEAETQAAKGEETPDPNTAQGKDNKVR</sequence>
<dbReference type="Proteomes" id="UP000814353">
    <property type="component" value="Unassembled WGS sequence"/>
</dbReference>
<feature type="region of interest" description="Disordered" evidence="1">
    <location>
        <begin position="25"/>
        <end position="48"/>
    </location>
</feature>
<gene>
    <name evidence="3" type="ORF">H1D44_03875</name>
    <name evidence="4" type="ORF">HOP48_06435</name>
</gene>
<feature type="chain" id="PRO_5031193445" evidence="2">
    <location>
        <begin position="24"/>
        <end position="48"/>
    </location>
</feature>
<protein>
    <submittedName>
        <fullName evidence="3">Uncharacterized protein</fullName>
    </submittedName>
</protein>
<name>A0A7V9VZ05_9GAMM</name>
<evidence type="ECO:0000313" key="6">
    <source>
        <dbReference type="Proteomes" id="UP000814353"/>
    </source>
</evidence>
<evidence type="ECO:0000313" key="5">
    <source>
        <dbReference type="Proteomes" id="UP000518091"/>
    </source>
</evidence>
<dbReference type="EMBL" id="JABFUB010000003">
    <property type="protein sequence ID" value="MCG6661187.1"/>
    <property type="molecule type" value="Genomic_DNA"/>
</dbReference>
<dbReference type="Proteomes" id="UP000518091">
    <property type="component" value="Unassembled WGS sequence"/>
</dbReference>
<proteinExistence type="predicted"/>
<keyword evidence="6" id="KW-1185">Reference proteome</keyword>
<dbReference type="AlphaFoldDB" id="A0A7V9VZ05"/>
<evidence type="ECO:0000256" key="2">
    <source>
        <dbReference type="SAM" id="SignalP"/>
    </source>
</evidence>
<dbReference type="EMBL" id="JACEFT010000003">
    <property type="protein sequence ID" value="MBA2778034.1"/>
    <property type="molecule type" value="Genomic_DNA"/>
</dbReference>
<accession>A0A7V9VZ05</accession>
<reference evidence="3 5" key="2">
    <citation type="submission" date="2020-07" db="EMBL/GenBank/DDBJ databases">
        <title>Identification of Halomonas strains.</title>
        <authorList>
            <person name="Xiao Z."/>
            <person name="Shen J."/>
        </authorList>
    </citation>
    <scope>NUCLEOTIDE SEQUENCE [LARGE SCALE GENOMIC DNA]</scope>
    <source>
        <strain evidence="3 5">DSM 17331</strain>
    </source>
</reference>
<keyword evidence="2" id="KW-0732">Signal</keyword>
<reference evidence="4 6" key="1">
    <citation type="submission" date="2020-05" db="EMBL/GenBank/DDBJ databases">
        <title>Comparative genomic analysis of denitrifying bacteria from Halomonas genus.</title>
        <authorList>
            <person name="Wang L."/>
            <person name="Shao Z."/>
        </authorList>
    </citation>
    <scope>NUCLEOTIDE SEQUENCE [LARGE SCALE GENOMIC DNA]</scope>
    <source>
        <strain evidence="4 6">DSM 17331</strain>
    </source>
</reference>
<evidence type="ECO:0000313" key="4">
    <source>
        <dbReference type="EMBL" id="MCG6661187.1"/>
    </source>
</evidence>
<organism evidence="3 5">
    <name type="scientific">Billgrantia kenyensis</name>
    <dbReference type="NCBI Taxonomy" id="321266"/>
    <lineage>
        <taxon>Bacteria</taxon>
        <taxon>Pseudomonadati</taxon>
        <taxon>Pseudomonadota</taxon>
        <taxon>Gammaproteobacteria</taxon>
        <taxon>Oceanospirillales</taxon>
        <taxon>Halomonadaceae</taxon>
        <taxon>Billgrantia</taxon>
    </lineage>
</organism>
<dbReference type="RefSeq" id="WP_181513544.1">
    <property type="nucleotide sequence ID" value="NZ_JABFUB010000003.1"/>
</dbReference>